<accession>A0A1D8UZH3</accession>
<dbReference type="AlphaFoldDB" id="A0A1D8UZH3"/>
<dbReference type="KEGG" id="kba:A0U89_16805"/>
<evidence type="ECO:0000256" key="1">
    <source>
        <dbReference type="ARBA" id="ARBA00004141"/>
    </source>
</evidence>
<reference evidence="6 7" key="1">
    <citation type="journal article" date="2016" name="Microb. Cell Fact.">
        <title>Dissection of exopolysaccharide biosynthesis in Kozakia baliensis.</title>
        <authorList>
            <person name="Brandt J.U."/>
            <person name="Jakob F."/>
            <person name="Behr J."/>
            <person name="Geissler A.J."/>
            <person name="Vogel R.F."/>
        </authorList>
    </citation>
    <scope>NUCLEOTIDE SEQUENCE [LARGE SCALE GENOMIC DNA]</scope>
    <source>
        <strain evidence="6 7">DSM 14400</strain>
        <plasmid evidence="7">Plasmid pkb14400_6 sequence</plasmid>
    </source>
</reference>
<dbReference type="Proteomes" id="UP000179145">
    <property type="component" value="Plasmid pKB14400_6"/>
</dbReference>
<dbReference type="SUPFAM" id="SSF161098">
    <property type="entry name" value="MetI-like"/>
    <property type="match status" value="1"/>
</dbReference>
<dbReference type="GO" id="GO:0016020">
    <property type="term" value="C:membrane"/>
    <property type="evidence" value="ECO:0007669"/>
    <property type="project" value="UniProtKB-SubCell"/>
</dbReference>
<evidence type="ECO:0000256" key="5">
    <source>
        <dbReference type="SAM" id="Phobius"/>
    </source>
</evidence>
<keyword evidence="6" id="KW-0614">Plasmid</keyword>
<organism evidence="6 7">
    <name type="scientific">Kozakia baliensis</name>
    <dbReference type="NCBI Taxonomy" id="153496"/>
    <lineage>
        <taxon>Bacteria</taxon>
        <taxon>Pseudomonadati</taxon>
        <taxon>Pseudomonadota</taxon>
        <taxon>Alphaproteobacteria</taxon>
        <taxon>Acetobacterales</taxon>
        <taxon>Acetobacteraceae</taxon>
        <taxon>Kozakia</taxon>
    </lineage>
</organism>
<gene>
    <name evidence="6" type="ORF">A0U89_16805</name>
</gene>
<feature type="transmembrane region" description="Helical" evidence="5">
    <location>
        <begin position="26"/>
        <end position="46"/>
    </location>
</feature>
<keyword evidence="2 5" id="KW-0812">Transmembrane</keyword>
<geneLocation type="plasmid" evidence="7">
    <name>pkb14400_6 sequence</name>
</geneLocation>
<evidence type="ECO:0000313" key="6">
    <source>
        <dbReference type="EMBL" id="AOX18942.1"/>
    </source>
</evidence>
<name>A0A1D8UZH3_9PROT</name>
<proteinExistence type="predicted"/>
<dbReference type="InterPro" id="IPR035906">
    <property type="entry name" value="MetI-like_sf"/>
</dbReference>
<evidence type="ECO:0000313" key="7">
    <source>
        <dbReference type="Proteomes" id="UP000179145"/>
    </source>
</evidence>
<evidence type="ECO:0000256" key="2">
    <source>
        <dbReference type="ARBA" id="ARBA00022692"/>
    </source>
</evidence>
<dbReference type="EMBL" id="CP014680">
    <property type="protein sequence ID" value="AOX18942.1"/>
    <property type="molecule type" value="Genomic_DNA"/>
</dbReference>
<comment type="subcellular location">
    <subcellularLocation>
        <location evidence="1">Membrane</location>
        <topology evidence="1">Multi-pass membrane protein</topology>
    </subcellularLocation>
</comment>
<evidence type="ECO:0000256" key="4">
    <source>
        <dbReference type="ARBA" id="ARBA00023136"/>
    </source>
</evidence>
<keyword evidence="3 5" id="KW-1133">Transmembrane helix</keyword>
<evidence type="ECO:0000256" key="3">
    <source>
        <dbReference type="ARBA" id="ARBA00022989"/>
    </source>
</evidence>
<keyword evidence="7" id="KW-1185">Reference proteome</keyword>
<keyword evidence="4 5" id="KW-0472">Membrane</keyword>
<protein>
    <submittedName>
        <fullName evidence="6">Uncharacterized protein</fullName>
    </submittedName>
</protein>
<sequence length="80" mass="8634">MMLSSIPVVAIIPVLSRLFGYHMTTLIIIVAIICFLPAFVYMHAGLRSVPAAVWMSSACSGLARGHGCCCFDCQHPCHPV</sequence>